<accession>A0A4Y7RGL1</accession>
<dbReference type="PROSITE" id="PS51257">
    <property type="entry name" value="PROKAR_LIPOPROTEIN"/>
    <property type="match status" value="1"/>
</dbReference>
<protein>
    <submittedName>
        <fullName evidence="1">Sporulation lipoprotein YhcN/YlaJ</fullName>
    </submittedName>
</protein>
<comment type="caution">
    <text evidence="1">The sequence shown here is derived from an EMBL/GenBank/DDBJ whole genome shotgun (WGS) entry which is preliminary data.</text>
</comment>
<gene>
    <name evidence="1" type="ORF">Psch_01397</name>
</gene>
<sequence length="151" mass="16903">MKSILRVTAIVLLLLLATGCGLQNSPLKKQQTGQTNQNEQDIQINTELTRRAKETAGSIKGVKESTAIAINRDVTVAVKVTGFDRWRLKPIKNEVHDKIKELDKAYNVHVTSDKKHCVQLKQIESQLSDPQDTKMTDVLSNVNKIIKEIDS</sequence>
<dbReference type="RefSeq" id="WP_190239631.1">
    <property type="nucleotide sequence ID" value="NZ_QFGA01000001.1"/>
</dbReference>
<dbReference type="EMBL" id="QFGA01000001">
    <property type="protein sequence ID" value="TEB07842.1"/>
    <property type="molecule type" value="Genomic_DNA"/>
</dbReference>
<evidence type="ECO:0000313" key="2">
    <source>
        <dbReference type="Proteomes" id="UP000298324"/>
    </source>
</evidence>
<name>A0A4Y7RGL1_9FIRM</name>
<proteinExistence type="predicted"/>
<dbReference type="Pfam" id="PF09580">
    <property type="entry name" value="Spore_YhcN_YlaJ"/>
    <property type="match status" value="1"/>
</dbReference>
<keyword evidence="2" id="KW-1185">Reference proteome</keyword>
<dbReference type="InterPro" id="IPR019076">
    <property type="entry name" value="Spore_lipoprot_YhcN/YlaJ-like"/>
</dbReference>
<reference evidence="1 2" key="1">
    <citation type="journal article" date="2018" name="Environ. Microbiol.">
        <title>Novel energy conservation strategies and behaviour of Pelotomaculum schinkii driving syntrophic propionate catabolism.</title>
        <authorList>
            <person name="Hidalgo-Ahumada C.A.P."/>
            <person name="Nobu M.K."/>
            <person name="Narihiro T."/>
            <person name="Tamaki H."/>
            <person name="Liu W.T."/>
            <person name="Kamagata Y."/>
            <person name="Stams A.J.M."/>
            <person name="Imachi H."/>
            <person name="Sousa D.Z."/>
        </authorList>
    </citation>
    <scope>NUCLEOTIDE SEQUENCE [LARGE SCALE GENOMIC DNA]</scope>
    <source>
        <strain evidence="1 2">HH</strain>
    </source>
</reference>
<evidence type="ECO:0000313" key="1">
    <source>
        <dbReference type="EMBL" id="TEB07842.1"/>
    </source>
</evidence>
<dbReference type="Proteomes" id="UP000298324">
    <property type="component" value="Unassembled WGS sequence"/>
</dbReference>
<keyword evidence="1" id="KW-0449">Lipoprotein</keyword>
<dbReference type="AlphaFoldDB" id="A0A4Y7RGL1"/>
<organism evidence="1 2">
    <name type="scientific">Pelotomaculum schinkii</name>
    <dbReference type="NCBI Taxonomy" id="78350"/>
    <lineage>
        <taxon>Bacteria</taxon>
        <taxon>Bacillati</taxon>
        <taxon>Bacillota</taxon>
        <taxon>Clostridia</taxon>
        <taxon>Eubacteriales</taxon>
        <taxon>Desulfotomaculaceae</taxon>
        <taxon>Pelotomaculum</taxon>
    </lineage>
</organism>